<evidence type="ECO:0000259" key="1">
    <source>
        <dbReference type="PROSITE" id="PS50994"/>
    </source>
</evidence>
<accession>A0A371F9L0</accession>
<dbReference type="GO" id="GO:0015074">
    <property type="term" value="P:DNA integration"/>
    <property type="evidence" value="ECO:0007669"/>
    <property type="project" value="InterPro"/>
</dbReference>
<dbReference type="InterPro" id="IPR012337">
    <property type="entry name" value="RNaseH-like_sf"/>
</dbReference>
<proteinExistence type="predicted"/>
<dbReference type="PROSITE" id="PS50994">
    <property type="entry name" value="INTEGRASE"/>
    <property type="match status" value="1"/>
</dbReference>
<name>A0A371F9L0_MUCPR</name>
<comment type="caution">
    <text evidence="2">The sequence shown here is derived from an EMBL/GenBank/DDBJ whole genome shotgun (WGS) entry which is preliminary data.</text>
</comment>
<organism evidence="2 3">
    <name type="scientific">Mucuna pruriens</name>
    <name type="common">Velvet bean</name>
    <name type="synonym">Dolichos pruriens</name>
    <dbReference type="NCBI Taxonomy" id="157652"/>
    <lineage>
        <taxon>Eukaryota</taxon>
        <taxon>Viridiplantae</taxon>
        <taxon>Streptophyta</taxon>
        <taxon>Embryophyta</taxon>
        <taxon>Tracheophyta</taxon>
        <taxon>Spermatophyta</taxon>
        <taxon>Magnoliopsida</taxon>
        <taxon>eudicotyledons</taxon>
        <taxon>Gunneridae</taxon>
        <taxon>Pentapetalae</taxon>
        <taxon>rosids</taxon>
        <taxon>fabids</taxon>
        <taxon>Fabales</taxon>
        <taxon>Fabaceae</taxon>
        <taxon>Papilionoideae</taxon>
        <taxon>50 kb inversion clade</taxon>
        <taxon>NPAAA clade</taxon>
        <taxon>indigoferoid/millettioid clade</taxon>
        <taxon>Phaseoleae</taxon>
        <taxon>Mucuna</taxon>
    </lineage>
</organism>
<protein>
    <recommendedName>
        <fullName evidence="1">Integrase catalytic domain-containing protein</fullName>
    </recommendedName>
</protein>
<dbReference type="PANTHER" id="PTHR42648:SF28">
    <property type="entry name" value="TRANSPOSON-ENCODED PROTEIN WITH RIBONUCLEASE H-LIKE AND RETROVIRUS ZINC FINGER-LIKE DOMAINS"/>
    <property type="match status" value="1"/>
</dbReference>
<dbReference type="InterPro" id="IPR036397">
    <property type="entry name" value="RNaseH_sf"/>
</dbReference>
<dbReference type="SUPFAM" id="SSF53098">
    <property type="entry name" value="Ribonuclease H-like"/>
    <property type="match status" value="1"/>
</dbReference>
<evidence type="ECO:0000313" key="3">
    <source>
        <dbReference type="Proteomes" id="UP000257109"/>
    </source>
</evidence>
<dbReference type="Gene3D" id="3.30.420.10">
    <property type="entry name" value="Ribonuclease H-like superfamily/Ribonuclease H"/>
    <property type="match status" value="1"/>
</dbReference>
<gene>
    <name evidence="2" type="ORF">CR513_45199</name>
</gene>
<dbReference type="InterPro" id="IPR039537">
    <property type="entry name" value="Retrotran_Ty1/copia-like"/>
</dbReference>
<dbReference type="InterPro" id="IPR001584">
    <property type="entry name" value="Integrase_cat-core"/>
</dbReference>
<dbReference type="PANTHER" id="PTHR42648">
    <property type="entry name" value="TRANSPOSASE, PUTATIVE-RELATED"/>
    <property type="match status" value="1"/>
</dbReference>
<feature type="non-terminal residue" evidence="2">
    <location>
        <position position="1"/>
    </location>
</feature>
<feature type="domain" description="Integrase catalytic" evidence="1">
    <location>
        <begin position="183"/>
        <end position="247"/>
    </location>
</feature>
<sequence>MKKDSAACYDIESKIFNTIQGTLSVIEYYGTLNELWIELDQYQGLKMYKVDSIAYTRLVERGRIFKFLYGLNSEYDLIRSEETRRSVVLDKGNSNIGSTKVPPKDQLLKENPSQRVVMENTVRIANDHAKDTCYKRYGKEKVLERISGNKCLTQMWVNQTTSDKENELTTERMIGVAKEQGGLQPDNDTEFVNLEFSKFLKDNGVVQLICVNTPQQNGVAERKNRHLLEVARALLFQMSVPNLTLTL</sequence>
<dbReference type="AlphaFoldDB" id="A0A371F9L0"/>
<reference evidence="2" key="1">
    <citation type="submission" date="2018-05" db="EMBL/GenBank/DDBJ databases">
        <title>Draft genome of Mucuna pruriens seed.</title>
        <authorList>
            <person name="Nnadi N.E."/>
            <person name="Vos R."/>
            <person name="Hasami M.H."/>
            <person name="Devisetty U.K."/>
            <person name="Aguiy J.C."/>
        </authorList>
    </citation>
    <scope>NUCLEOTIDE SEQUENCE [LARGE SCALE GENOMIC DNA]</scope>
    <source>
        <strain evidence="2">JCA_2017</strain>
    </source>
</reference>
<dbReference type="EMBL" id="QJKJ01009990">
    <property type="protein sequence ID" value="RDX74979.1"/>
    <property type="molecule type" value="Genomic_DNA"/>
</dbReference>
<dbReference type="GO" id="GO:0003676">
    <property type="term" value="F:nucleic acid binding"/>
    <property type="evidence" value="ECO:0007669"/>
    <property type="project" value="InterPro"/>
</dbReference>
<keyword evidence="3" id="KW-1185">Reference proteome</keyword>
<dbReference type="Proteomes" id="UP000257109">
    <property type="component" value="Unassembled WGS sequence"/>
</dbReference>
<evidence type="ECO:0000313" key="2">
    <source>
        <dbReference type="EMBL" id="RDX74979.1"/>
    </source>
</evidence>